<evidence type="ECO:0000313" key="14">
    <source>
        <dbReference type="Proteomes" id="UP000031594"/>
    </source>
</evidence>
<keyword evidence="7 10" id="KW-0520">NAD</keyword>
<organism evidence="13 15">
    <name type="scientific">Methylacidiphilum kamchatkense Kam1</name>
    <dbReference type="NCBI Taxonomy" id="1202785"/>
    <lineage>
        <taxon>Bacteria</taxon>
        <taxon>Pseudomonadati</taxon>
        <taxon>Verrucomicrobiota</taxon>
        <taxon>Methylacidiphilae</taxon>
        <taxon>Methylacidiphilales</taxon>
        <taxon>Methylacidiphilaceae</taxon>
        <taxon>Methylacidiphilum (ex Ratnadevi et al. 2023)</taxon>
    </lineage>
</organism>
<protein>
    <recommendedName>
        <fullName evidence="6 10">UDP-glucose 4-epimerase</fullName>
        <ecNumber evidence="5 10">5.1.3.2</ecNumber>
    </recommendedName>
</protein>
<dbReference type="GO" id="GO:0033499">
    <property type="term" value="P:galactose catabolic process via UDP-galactose, Leloir pathway"/>
    <property type="evidence" value="ECO:0007669"/>
    <property type="project" value="TreeGrafter"/>
</dbReference>
<dbReference type="EC" id="5.1.3.2" evidence="5 10"/>
<dbReference type="STRING" id="1202785.A946_04830"/>
<dbReference type="Proteomes" id="UP000315925">
    <property type="component" value="Chromosome"/>
</dbReference>
<dbReference type="PANTHER" id="PTHR43725:SF53">
    <property type="entry name" value="UDP-ARABINOSE 4-EPIMERASE 1"/>
    <property type="match status" value="1"/>
</dbReference>
<comment type="catalytic activity">
    <reaction evidence="1 10">
        <text>UDP-alpha-D-glucose = UDP-alpha-D-galactose</text>
        <dbReference type="Rhea" id="RHEA:22168"/>
        <dbReference type="ChEBI" id="CHEBI:58885"/>
        <dbReference type="ChEBI" id="CHEBI:66914"/>
        <dbReference type="EC" id="5.1.3.2"/>
    </reaction>
</comment>
<evidence type="ECO:0000256" key="7">
    <source>
        <dbReference type="ARBA" id="ARBA00023027"/>
    </source>
</evidence>
<feature type="domain" description="NAD-dependent epimerase/dehydratase" evidence="11">
    <location>
        <begin position="3"/>
        <end position="246"/>
    </location>
</feature>
<evidence type="ECO:0000313" key="13">
    <source>
        <dbReference type="EMBL" id="QDQ41850.1"/>
    </source>
</evidence>
<dbReference type="InterPro" id="IPR001509">
    <property type="entry name" value="Epimerase_deHydtase"/>
</dbReference>
<evidence type="ECO:0000256" key="2">
    <source>
        <dbReference type="ARBA" id="ARBA00001911"/>
    </source>
</evidence>
<evidence type="ECO:0000256" key="10">
    <source>
        <dbReference type="RuleBase" id="RU366046"/>
    </source>
</evidence>
<evidence type="ECO:0000256" key="6">
    <source>
        <dbReference type="ARBA" id="ARBA00018569"/>
    </source>
</evidence>
<comment type="pathway">
    <text evidence="3 10">Carbohydrate metabolism; galactose metabolism.</text>
</comment>
<comment type="subunit">
    <text evidence="10">Homodimer.</text>
</comment>
<gene>
    <name evidence="12" type="ORF">A946_04830</name>
    <name evidence="13" type="ORF">kam1_602</name>
</gene>
<evidence type="ECO:0000313" key="12">
    <source>
        <dbReference type="EMBL" id="KIE58752.1"/>
    </source>
</evidence>
<reference evidence="12 14" key="1">
    <citation type="submission" date="2014-08" db="EMBL/GenBank/DDBJ databases">
        <title>Methylacidiphilum kamchatkense strain Kam1 draft genome sequence.</title>
        <authorList>
            <person name="Birkeland N.-K."/>
            <person name="Erikstad H.A."/>
        </authorList>
    </citation>
    <scope>NUCLEOTIDE SEQUENCE [LARGE SCALE GENOMIC DNA]</scope>
    <source>
        <strain evidence="12 14">Kam1</strain>
    </source>
</reference>
<evidence type="ECO:0000259" key="11">
    <source>
        <dbReference type="Pfam" id="PF01370"/>
    </source>
</evidence>
<dbReference type="EMBL" id="JQNX01000003">
    <property type="protein sequence ID" value="KIE58752.1"/>
    <property type="molecule type" value="Genomic_DNA"/>
</dbReference>
<dbReference type="EMBL" id="CP037899">
    <property type="protein sequence ID" value="QDQ41850.1"/>
    <property type="molecule type" value="Genomic_DNA"/>
</dbReference>
<dbReference type="CDD" id="cd05247">
    <property type="entry name" value="UDP_G4E_1_SDR_e"/>
    <property type="match status" value="1"/>
</dbReference>
<evidence type="ECO:0000256" key="8">
    <source>
        <dbReference type="ARBA" id="ARBA00023235"/>
    </source>
</evidence>
<dbReference type="Pfam" id="PF01370">
    <property type="entry name" value="Epimerase"/>
    <property type="match status" value="1"/>
</dbReference>
<dbReference type="UniPathway" id="UPA00214"/>
<reference evidence="15" key="3">
    <citation type="submission" date="2019-03" db="EMBL/GenBank/DDBJ databases">
        <title>Complete genome of Methylacidiphilum kamchatkense Kam1.</title>
        <authorList>
            <person name="Kruse T."/>
            <person name="Murarilal Ratnadevi C."/>
            <person name="Erikstad H.-A."/>
            <person name="Birkeland N.-K."/>
        </authorList>
    </citation>
    <scope>NUCLEOTIDE SEQUENCE [LARGE SCALE GENOMIC DNA]</scope>
    <source>
        <strain evidence="15">kam1</strain>
    </source>
</reference>
<proteinExistence type="inferred from homology"/>
<dbReference type="KEGG" id="mkc:kam1_602"/>
<accession>A0A0C1RL43</accession>
<dbReference type="RefSeq" id="WP_039721211.1">
    <property type="nucleotide sequence ID" value="NZ_CP037899.1"/>
</dbReference>
<comment type="cofactor">
    <cofactor evidence="2 10">
        <name>NAD(+)</name>
        <dbReference type="ChEBI" id="CHEBI:57540"/>
    </cofactor>
</comment>
<dbReference type="Gene3D" id="3.40.50.720">
    <property type="entry name" value="NAD(P)-binding Rossmann-like Domain"/>
    <property type="match status" value="1"/>
</dbReference>
<reference evidence="13" key="2">
    <citation type="journal article" date="2019" name="BMC Genomics">
        <title>Complete genome sequence analysis of the thermoacidophilic verrucomicrobial methanotroph 'Candidatus Methylacidiphilum kamchatkense' strain Kam1 and comparison with its closest relatives.</title>
        <authorList>
            <person name="Kruse T."/>
            <person name="Ratnadevi C.M."/>
            <person name="Erikstad H.A."/>
            <person name="Birkeland N.K."/>
        </authorList>
    </citation>
    <scope>NUCLEOTIDE SEQUENCE</scope>
    <source>
        <strain evidence="13">Kam1</strain>
    </source>
</reference>
<dbReference type="PANTHER" id="PTHR43725">
    <property type="entry name" value="UDP-GLUCOSE 4-EPIMERASE"/>
    <property type="match status" value="1"/>
</dbReference>
<evidence type="ECO:0000256" key="9">
    <source>
        <dbReference type="ARBA" id="ARBA00023277"/>
    </source>
</evidence>
<keyword evidence="8 10" id="KW-0413">Isomerase</keyword>
<evidence type="ECO:0000256" key="5">
    <source>
        <dbReference type="ARBA" id="ARBA00013189"/>
    </source>
</evidence>
<dbReference type="SUPFAM" id="SSF51735">
    <property type="entry name" value="NAD(P)-binding Rossmann-fold domains"/>
    <property type="match status" value="1"/>
</dbReference>
<evidence type="ECO:0000313" key="15">
    <source>
        <dbReference type="Proteomes" id="UP000315925"/>
    </source>
</evidence>
<dbReference type="OrthoDB" id="9811743at2"/>
<dbReference type="AlphaFoldDB" id="A0A0C1RL43"/>
<dbReference type="NCBIfam" id="TIGR01179">
    <property type="entry name" value="galE"/>
    <property type="match status" value="1"/>
</dbReference>
<dbReference type="InterPro" id="IPR036291">
    <property type="entry name" value="NAD(P)-bd_dom_sf"/>
</dbReference>
<dbReference type="GO" id="GO:0003978">
    <property type="term" value="F:UDP-glucose 4-epimerase activity"/>
    <property type="evidence" value="ECO:0007669"/>
    <property type="project" value="UniProtKB-UniRule"/>
</dbReference>
<keyword evidence="9 10" id="KW-0119">Carbohydrate metabolism</keyword>
<evidence type="ECO:0000256" key="4">
    <source>
        <dbReference type="ARBA" id="ARBA00007637"/>
    </source>
</evidence>
<comment type="similarity">
    <text evidence="4 10">Belongs to the NAD(P)-dependent epimerase/dehydratase family.</text>
</comment>
<evidence type="ECO:0000256" key="1">
    <source>
        <dbReference type="ARBA" id="ARBA00000083"/>
    </source>
</evidence>
<dbReference type="Proteomes" id="UP000031594">
    <property type="component" value="Unassembled WGS sequence"/>
</dbReference>
<evidence type="ECO:0000256" key="3">
    <source>
        <dbReference type="ARBA" id="ARBA00004947"/>
    </source>
</evidence>
<keyword evidence="14" id="KW-1185">Reference proteome</keyword>
<dbReference type="Gene3D" id="3.90.25.10">
    <property type="entry name" value="UDP-galactose 4-epimerase, domain 1"/>
    <property type="match status" value="1"/>
</dbReference>
<sequence length="321" mass="35663">MKVLVTGGAGYIGSICVERLIDRGYQVIVLDNLSEGHIKAVESRALFIKGDIADRNLLLSIFMNEKPQAVIHFAAKALVAESMSNPSLYFQNNVTYGINLLDAMVECGLKRIVFSSTCSIYGSVTKVPIDENFPANPENPYGESKLLFEKILEWYRKIHGIRPVIFRYFNAAGATLSHGEHHRKETHLIPRILQVALGTLSKVEIYGVDYSTADGSAVRDYIHVVDLVDAHIKALESHFEGVYNLGSAKGYSVLEVIEAARAITAMPIPAVVCSRRVGDPPILVANFRKAFETFGWKPNYDLNAIIQSAWAWHKSHPRGYD</sequence>
<name>A0A0C1RL43_9BACT</name>
<dbReference type="InterPro" id="IPR005886">
    <property type="entry name" value="UDP_G4E"/>
</dbReference>